<organism evidence="16 17">
    <name type="scientific">Desulfotruncus arcticus DSM 17038</name>
    <dbReference type="NCBI Taxonomy" id="1121424"/>
    <lineage>
        <taxon>Bacteria</taxon>
        <taxon>Bacillati</taxon>
        <taxon>Bacillota</taxon>
        <taxon>Clostridia</taxon>
        <taxon>Eubacteriales</taxon>
        <taxon>Desulfallaceae</taxon>
        <taxon>Desulfotruncus</taxon>
    </lineage>
</organism>
<dbReference type="PROSITE" id="PS00675">
    <property type="entry name" value="SIGMA54_INTERACT_1"/>
    <property type="match status" value="1"/>
</dbReference>
<evidence type="ECO:0000256" key="11">
    <source>
        <dbReference type="ARBA" id="ARBA00024867"/>
    </source>
</evidence>
<dbReference type="Gene3D" id="1.10.8.60">
    <property type="match status" value="1"/>
</dbReference>
<dbReference type="InterPro" id="IPR025944">
    <property type="entry name" value="Sigma_54_int_dom_CS"/>
</dbReference>
<evidence type="ECO:0000256" key="8">
    <source>
        <dbReference type="ARBA" id="ARBA00023125"/>
    </source>
</evidence>
<evidence type="ECO:0000256" key="5">
    <source>
        <dbReference type="ARBA" id="ARBA00022741"/>
    </source>
</evidence>
<comment type="subcellular location">
    <subcellularLocation>
        <location evidence="1">Cytoplasm</location>
    </subcellularLocation>
</comment>
<accession>A0A1I2U661</accession>
<dbReference type="PROSITE" id="PS00688">
    <property type="entry name" value="SIGMA54_INTERACT_3"/>
    <property type="match status" value="1"/>
</dbReference>
<dbReference type="InterPro" id="IPR002197">
    <property type="entry name" value="HTH_Fis"/>
</dbReference>
<dbReference type="PANTHER" id="PTHR32071:SF57">
    <property type="entry name" value="C4-DICARBOXYLATE TRANSPORT TRANSCRIPTIONAL REGULATORY PROTEIN DCTD"/>
    <property type="match status" value="1"/>
</dbReference>
<dbReference type="Pfam" id="PF00158">
    <property type="entry name" value="Sigma54_activat"/>
    <property type="match status" value="1"/>
</dbReference>
<dbReference type="Pfam" id="PF00072">
    <property type="entry name" value="Response_reg"/>
    <property type="match status" value="1"/>
</dbReference>
<evidence type="ECO:0000313" key="16">
    <source>
        <dbReference type="EMBL" id="SFG70346.1"/>
    </source>
</evidence>
<evidence type="ECO:0000256" key="3">
    <source>
        <dbReference type="ARBA" id="ARBA00022490"/>
    </source>
</evidence>
<feature type="domain" description="Sigma-54 factor interaction" evidence="14">
    <location>
        <begin position="143"/>
        <end position="372"/>
    </location>
</feature>
<comment type="function">
    <text evidence="11">May play the central regulatory role in sporulation. It may be an element of the effector pathway responsible for the activation of sporulation genes in response to nutritional stress. Spo0A may act in concert with spo0H (a sigma factor) to control the expression of some genes that are critical to the sporulation process.</text>
</comment>
<evidence type="ECO:0000256" key="1">
    <source>
        <dbReference type="ARBA" id="ARBA00004496"/>
    </source>
</evidence>
<dbReference type="SMART" id="SM00382">
    <property type="entry name" value="AAA"/>
    <property type="match status" value="1"/>
</dbReference>
<dbReference type="RefSeq" id="WP_092471633.1">
    <property type="nucleotide sequence ID" value="NZ_FOOX01000008.1"/>
</dbReference>
<evidence type="ECO:0000313" key="17">
    <source>
        <dbReference type="Proteomes" id="UP000199337"/>
    </source>
</evidence>
<dbReference type="Gene3D" id="3.40.50.2300">
    <property type="match status" value="1"/>
</dbReference>
<dbReference type="FunFam" id="1.10.8.60:FF:000014">
    <property type="entry name" value="DNA-binding transcriptional regulator NtrC"/>
    <property type="match status" value="1"/>
</dbReference>
<protein>
    <recommendedName>
        <fullName evidence="2">Stage 0 sporulation protein A homolog</fullName>
    </recommendedName>
</protein>
<reference evidence="17" key="1">
    <citation type="submission" date="2016-10" db="EMBL/GenBank/DDBJ databases">
        <authorList>
            <person name="Varghese N."/>
            <person name="Submissions S."/>
        </authorList>
    </citation>
    <scope>NUCLEOTIDE SEQUENCE [LARGE SCALE GENOMIC DNA]</scope>
    <source>
        <strain evidence="17">DSM 17038</strain>
    </source>
</reference>
<keyword evidence="7" id="KW-0805">Transcription regulation</keyword>
<dbReference type="InterPro" id="IPR025662">
    <property type="entry name" value="Sigma_54_int_dom_ATP-bd_1"/>
</dbReference>
<name>A0A1I2U661_9FIRM</name>
<dbReference type="InterPro" id="IPR009057">
    <property type="entry name" value="Homeodomain-like_sf"/>
</dbReference>
<dbReference type="SUPFAM" id="SSF52172">
    <property type="entry name" value="CheY-like"/>
    <property type="match status" value="1"/>
</dbReference>
<feature type="coiled-coil region" evidence="13">
    <location>
        <begin position="119"/>
        <end position="146"/>
    </location>
</feature>
<keyword evidence="6" id="KW-0067">ATP-binding</keyword>
<evidence type="ECO:0000256" key="10">
    <source>
        <dbReference type="ARBA" id="ARBA00023163"/>
    </source>
</evidence>
<dbReference type="PRINTS" id="PR01590">
    <property type="entry name" value="HTHFIS"/>
</dbReference>
<evidence type="ECO:0000256" key="4">
    <source>
        <dbReference type="ARBA" id="ARBA00022553"/>
    </source>
</evidence>
<feature type="modified residue" description="4-aspartylphosphate" evidence="12">
    <location>
        <position position="52"/>
    </location>
</feature>
<dbReference type="Proteomes" id="UP000199337">
    <property type="component" value="Unassembled WGS sequence"/>
</dbReference>
<evidence type="ECO:0000256" key="7">
    <source>
        <dbReference type="ARBA" id="ARBA00023015"/>
    </source>
</evidence>
<dbReference type="GO" id="GO:0005524">
    <property type="term" value="F:ATP binding"/>
    <property type="evidence" value="ECO:0007669"/>
    <property type="project" value="UniProtKB-KW"/>
</dbReference>
<evidence type="ECO:0000259" key="15">
    <source>
        <dbReference type="PROSITE" id="PS50110"/>
    </source>
</evidence>
<evidence type="ECO:0000256" key="2">
    <source>
        <dbReference type="ARBA" id="ARBA00018672"/>
    </source>
</evidence>
<evidence type="ECO:0000256" key="13">
    <source>
        <dbReference type="SAM" id="Coils"/>
    </source>
</evidence>
<dbReference type="OrthoDB" id="9803970at2"/>
<keyword evidence="17" id="KW-1185">Reference proteome</keyword>
<dbReference type="CDD" id="cd00009">
    <property type="entry name" value="AAA"/>
    <property type="match status" value="1"/>
</dbReference>
<dbReference type="Gene3D" id="3.40.50.300">
    <property type="entry name" value="P-loop containing nucleotide triphosphate hydrolases"/>
    <property type="match status" value="1"/>
</dbReference>
<keyword evidence="5" id="KW-0547">Nucleotide-binding</keyword>
<dbReference type="GO" id="GO:0000160">
    <property type="term" value="P:phosphorelay signal transduction system"/>
    <property type="evidence" value="ECO:0007669"/>
    <property type="project" value="InterPro"/>
</dbReference>
<dbReference type="GO" id="GO:0043565">
    <property type="term" value="F:sequence-specific DNA binding"/>
    <property type="evidence" value="ECO:0007669"/>
    <property type="project" value="InterPro"/>
</dbReference>
<dbReference type="PROSITE" id="PS50110">
    <property type="entry name" value="RESPONSE_REGULATORY"/>
    <property type="match status" value="1"/>
</dbReference>
<keyword evidence="9" id="KW-0010">Activator</keyword>
<evidence type="ECO:0000259" key="14">
    <source>
        <dbReference type="PROSITE" id="PS50045"/>
    </source>
</evidence>
<feature type="domain" description="Response regulatory" evidence="15">
    <location>
        <begin position="3"/>
        <end position="117"/>
    </location>
</feature>
<dbReference type="GO" id="GO:0005737">
    <property type="term" value="C:cytoplasm"/>
    <property type="evidence" value="ECO:0007669"/>
    <property type="project" value="UniProtKB-SubCell"/>
</dbReference>
<dbReference type="PANTHER" id="PTHR32071">
    <property type="entry name" value="TRANSCRIPTIONAL REGULATORY PROTEIN"/>
    <property type="match status" value="1"/>
</dbReference>
<dbReference type="SMART" id="SM00448">
    <property type="entry name" value="REC"/>
    <property type="match status" value="1"/>
</dbReference>
<dbReference type="Pfam" id="PF02954">
    <property type="entry name" value="HTH_8"/>
    <property type="match status" value="1"/>
</dbReference>
<dbReference type="STRING" id="341036.SAMN05660649_02426"/>
<dbReference type="PROSITE" id="PS50045">
    <property type="entry name" value="SIGMA54_INTERACT_4"/>
    <property type="match status" value="1"/>
</dbReference>
<keyword evidence="4 12" id="KW-0597">Phosphoprotein</keyword>
<dbReference type="SUPFAM" id="SSF52540">
    <property type="entry name" value="P-loop containing nucleoside triphosphate hydrolases"/>
    <property type="match status" value="1"/>
</dbReference>
<dbReference type="InterPro" id="IPR027417">
    <property type="entry name" value="P-loop_NTPase"/>
</dbReference>
<sequence>MWKVLIVDDEEGVCELLRDVLEDAGFEAWIAYNARDAINILENKTPDTILLDIRLPDADGIQLINDFKEMGVNVPVILMTAFGTTEIAIQAMKQGAHDYLNKPLNLDELLLTVQKAVKMQQLVSEVATLREELDQETDAVDNLIGQSRHMQDVFKLIGKVADSDITVLIQGESGTGKEVVARAIHNNSRRSNRPFIKINCGSIPEHLMESELFGHEKGAFTGAIYQKPGKFELAHSGTVFLDEIGELPLHTQVKLLRVLQEKEFERVGGTKCIKVDVRILAATNRNLKTMVEEGNFREDLYYRINVVNIKIPPLRERKDDISLLVNHFLNKYTKKYNKEISGIYQNAMTSLVNYNWPGNVRELKNICEQAVVMSRSAAIMFEDLPLPLNGDLMLGNNHSNSLPLVINKNKTLKEVVAEVEKQMILAALNANNWNRQETAKALGLNRRSLYSKMKEFDLVDG</sequence>
<dbReference type="InterPro" id="IPR058031">
    <property type="entry name" value="AAA_lid_NorR"/>
</dbReference>
<dbReference type="GO" id="GO:0006355">
    <property type="term" value="P:regulation of DNA-templated transcription"/>
    <property type="evidence" value="ECO:0007669"/>
    <property type="project" value="InterPro"/>
</dbReference>
<evidence type="ECO:0000256" key="9">
    <source>
        <dbReference type="ARBA" id="ARBA00023159"/>
    </source>
</evidence>
<keyword evidence="8" id="KW-0238">DNA-binding</keyword>
<dbReference type="InterPro" id="IPR003593">
    <property type="entry name" value="AAA+_ATPase"/>
</dbReference>
<gene>
    <name evidence="16" type="ORF">SAMN05660649_02426</name>
</gene>
<dbReference type="FunFam" id="3.40.50.2300:FF:000018">
    <property type="entry name" value="DNA-binding transcriptional regulator NtrC"/>
    <property type="match status" value="1"/>
</dbReference>
<dbReference type="FunFam" id="3.40.50.300:FF:000006">
    <property type="entry name" value="DNA-binding transcriptional regulator NtrC"/>
    <property type="match status" value="1"/>
</dbReference>
<dbReference type="SUPFAM" id="SSF46689">
    <property type="entry name" value="Homeodomain-like"/>
    <property type="match status" value="1"/>
</dbReference>
<dbReference type="InterPro" id="IPR002078">
    <property type="entry name" value="Sigma_54_int"/>
</dbReference>
<dbReference type="InterPro" id="IPR011006">
    <property type="entry name" value="CheY-like_superfamily"/>
</dbReference>
<dbReference type="AlphaFoldDB" id="A0A1I2U661"/>
<keyword evidence="3" id="KW-0963">Cytoplasm</keyword>
<dbReference type="EMBL" id="FOOX01000008">
    <property type="protein sequence ID" value="SFG70346.1"/>
    <property type="molecule type" value="Genomic_DNA"/>
</dbReference>
<proteinExistence type="predicted"/>
<evidence type="ECO:0000256" key="6">
    <source>
        <dbReference type="ARBA" id="ARBA00022840"/>
    </source>
</evidence>
<dbReference type="InterPro" id="IPR001789">
    <property type="entry name" value="Sig_transdc_resp-reg_receiver"/>
</dbReference>
<keyword evidence="10" id="KW-0804">Transcription</keyword>
<dbReference type="Pfam" id="PF25601">
    <property type="entry name" value="AAA_lid_14"/>
    <property type="match status" value="1"/>
</dbReference>
<dbReference type="Gene3D" id="1.10.10.60">
    <property type="entry name" value="Homeodomain-like"/>
    <property type="match status" value="1"/>
</dbReference>
<keyword evidence="13" id="KW-0175">Coiled coil</keyword>
<evidence type="ECO:0000256" key="12">
    <source>
        <dbReference type="PROSITE-ProRule" id="PRU00169"/>
    </source>
</evidence>